<comment type="caution">
    <text evidence="1">The sequence shown here is derived from an EMBL/GenBank/DDBJ whole genome shotgun (WGS) entry which is preliminary data.</text>
</comment>
<dbReference type="EMBL" id="JAAGLU010000400">
    <property type="protein sequence ID" value="NEC93010.1"/>
    <property type="molecule type" value="Genomic_DNA"/>
</dbReference>
<organism evidence="1">
    <name type="scientific">Streptomyces sp. SID12501</name>
    <dbReference type="NCBI Taxonomy" id="2706042"/>
    <lineage>
        <taxon>Bacteria</taxon>
        <taxon>Bacillati</taxon>
        <taxon>Actinomycetota</taxon>
        <taxon>Actinomycetes</taxon>
        <taxon>Kitasatosporales</taxon>
        <taxon>Streptomycetaceae</taxon>
        <taxon>Streptomyces</taxon>
    </lineage>
</organism>
<name>A0A6B3CA97_9ACTN</name>
<reference evidence="1" key="1">
    <citation type="submission" date="2020-01" db="EMBL/GenBank/DDBJ databases">
        <title>Insect and environment-associated Actinomycetes.</title>
        <authorList>
            <person name="Currrie C."/>
            <person name="Chevrette M."/>
            <person name="Carlson C."/>
            <person name="Stubbendieck R."/>
            <person name="Wendt-Pienkowski E."/>
        </authorList>
    </citation>
    <scope>NUCLEOTIDE SEQUENCE</scope>
    <source>
        <strain evidence="1">SID12501</strain>
    </source>
</reference>
<accession>A0A6B3CA97</accession>
<proteinExistence type="predicted"/>
<sequence>MTHRPKIDVDTERLKGHAADLGATLADGAKDAAHRASDAAGQAKEWTTPRIEAFVDWLTPRVEHLYKESVKTA</sequence>
<feature type="non-terminal residue" evidence="1">
    <location>
        <position position="73"/>
    </location>
</feature>
<dbReference type="RefSeq" id="WP_203733096.1">
    <property type="nucleotide sequence ID" value="NZ_JAAGLU010000400.1"/>
</dbReference>
<protein>
    <submittedName>
        <fullName evidence="1">Uncharacterized protein</fullName>
    </submittedName>
</protein>
<dbReference type="AlphaFoldDB" id="A0A6B3CA97"/>
<evidence type="ECO:0000313" key="1">
    <source>
        <dbReference type="EMBL" id="NEC93010.1"/>
    </source>
</evidence>
<gene>
    <name evidence="1" type="ORF">G3I71_46450</name>
</gene>